<evidence type="ECO:0000259" key="2">
    <source>
        <dbReference type="Pfam" id="PF13843"/>
    </source>
</evidence>
<dbReference type="Proteomes" id="UP000792457">
    <property type="component" value="Unassembled WGS sequence"/>
</dbReference>
<sequence length="243" mass="28385">MLGIFILQGIVLKPDYTMYFSKRESIATPFFFKVFSEKRFHLQIKFLHFADNNSFNKDVHNRKIYKIESIAILYCSTSMKFPSVYSPDQAIVVDESLLLWKGRLSWKQYVPSKRSKFGVKFLCVIVVHKYNQNMGGVDKTDGLMNMYNIARNQPKKYYQKIFCHLMDMAMLNGYTIYKKNMGKLSRKEFLIMLAEILIERFRKDFQTSQGSPSKSPKPSHLTEKHFPDVVPPTTKSAQQSDVL</sequence>
<dbReference type="Pfam" id="PF13843">
    <property type="entry name" value="DDE_Tnp_1_7"/>
    <property type="match status" value="2"/>
</dbReference>
<organism evidence="3 4">
    <name type="scientific">Ladona fulva</name>
    <name type="common">Scarce chaser dragonfly</name>
    <name type="synonym">Libellula fulva</name>
    <dbReference type="NCBI Taxonomy" id="123851"/>
    <lineage>
        <taxon>Eukaryota</taxon>
        <taxon>Metazoa</taxon>
        <taxon>Ecdysozoa</taxon>
        <taxon>Arthropoda</taxon>
        <taxon>Hexapoda</taxon>
        <taxon>Insecta</taxon>
        <taxon>Pterygota</taxon>
        <taxon>Palaeoptera</taxon>
        <taxon>Odonata</taxon>
        <taxon>Epiprocta</taxon>
        <taxon>Anisoptera</taxon>
        <taxon>Libelluloidea</taxon>
        <taxon>Libellulidae</taxon>
        <taxon>Ladona</taxon>
    </lineage>
</organism>
<dbReference type="AlphaFoldDB" id="A0A8K0P0W8"/>
<evidence type="ECO:0000313" key="3">
    <source>
        <dbReference type="EMBL" id="KAG8227089.1"/>
    </source>
</evidence>
<reference evidence="3" key="2">
    <citation type="submission" date="2017-10" db="EMBL/GenBank/DDBJ databases">
        <title>Ladona fulva Genome sequencing and assembly.</title>
        <authorList>
            <person name="Murali S."/>
            <person name="Richards S."/>
            <person name="Bandaranaike D."/>
            <person name="Bellair M."/>
            <person name="Blankenburg K."/>
            <person name="Chao H."/>
            <person name="Dinh H."/>
            <person name="Doddapaneni H."/>
            <person name="Dugan-Rocha S."/>
            <person name="Elkadiri S."/>
            <person name="Gnanaolivu R."/>
            <person name="Hernandez B."/>
            <person name="Skinner E."/>
            <person name="Javaid M."/>
            <person name="Lee S."/>
            <person name="Li M."/>
            <person name="Ming W."/>
            <person name="Munidasa M."/>
            <person name="Muniz J."/>
            <person name="Nguyen L."/>
            <person name="Hughes D."/>
            <person name="Osuji N."/>
            <person name="Pu L.-L."/>
            <person name="Puazo M."/>
            <person name="Qu C."/>
            <person name="Quiroz J."/>
            <person name="Raj R."/>
            <person name="Weissenberger G."/>
            <person name="Xin Y."/>
            <person name="Zou X."/>
            <person name="Han Y."/>
            <person name="Worley K."/>
            <person name="Muzny D."/>
            <person name="Gibbs R."/>
        </authorList>
    </citation>
    <scope>NUCLEOTIDE SEQUENCE</scope>
    <source>
        <strain evidence="3">Sampled in the wild</strain>
    </source>
</reference>
<evidence type="ECO:0000256" key="1">
    <source>
        <dbReference type="SAM" id="MobiDB-lite"/>
    </source>
</evidence>
<feature type="domain" description="PiggyBac transposable element-derived protein" evidence="2">
    <location>
        <begin position="126"/>
        <end position="174"/>
    </location>
</feature>
<dbReference type="EMBL" id="KZ308311">
    <property type="protein sequence ID" value="KAG8227089.1"/>
    <property type="molecule type" value="Genomic_DNA"/>
</dbReference>
<gene>
    <name evidence="3" type="ORF">J437_LFUL007426</name>
</gene>
<feature type="domain" description="PiggyBac transposable element-derived protein" evidence="2">
    <location>
        <begin position="2"/>
        <end position="124"/>
    </location>
</feature>
<dbReference type="PANTHER" id="PTHR46599:SF3">
    <property type="entry name" value="PIGGYBAC TRANSPOSABLE ELEMENT-DERIVED PROTEIN 4"/>
    <property type="match status" value="1"/>
</dbReference>
<dbReference type="OrthoDB" id="75807at2759"/>
<reference evidence="3" key="1">
    <citation type="submission" date="2013-04" db="EMBL/GenBank/DDBJ databases">
        <authorList>
            <person name="Qu J."/>
            <person name="Murali S.C."/>
            <person name="Bandaranaike D."/>
            <person name="Bellair M."/>
            <person name="Blankenburg K."/>
            <person name="Chao H."/>
            <person name="Dinh H."/>
            <person name="Doddapaneni H."/>
            <person name="Downs B."/>
            <person name="Dugan-Rocha S."/>
            <person name="Elkadiri S."/>
            <person name="Gnanaolivu R.D."/>
            <person name="Hernandez B."/>
            <person name="Javaid M."/>
            <person name="Jayaseelan J.C."/>
            <person name="Lee S."/>
            <person name="Li M."/>
            <person name="Ming W."/>
            <person name="Munidasa M."/>
            <person name="Muniz J."/>
            <person name="Nguyen L."/>
            <person name="Ongeri F."/>
            <person name="Osuji N."/>
            <person name="Pu L.-L."/>
            <person name="Puazo M."/>
            <person name="Qu C."/>
            <person name="Quiroz J."/>
            <person name="Raj R."/>
            <person name="Weissenberger G."/>
            <person name="Xin Y."/>
            <person name="Zou X."/>
            <person name="Han Y."/>
            <person name="Richards S."/>
            <person name="Worley K."/>
            <person name="Muzny D."/>
            <person name="Gibbs R."/>
        </authorList>
    </citation>
    <scope>NUCLEOTIDE SEQUENCE</scope>
    <source>
        <strain evidence="3">Sampled in the wild</strain>
    </source>
</reference>
<protein>
    <recommendedName>
        <fullName evidence="2">PiggyBac transposable element-derived protein domain-containing protein</fullName>
    </recommendedName>
</protein>
<dbReference type="InterPro" id="IPR029526">
    <property type="entry name" value="PGBD"/>
</dbReference>
<feature type="region of interest" description="Disordered" evidence="1">
    <location>
        <begin position="206"/>
        <end position="243"/>
    </location>
</feature>
<name>A0A8K0P0W8_LADFU</name>
<dbReference type="PANTHER" id="PTHR46599">
    <property type="entry name" value="PIGGYBAC TRANSPOSABLE ELEMENT-DERIVED PROTEIN 4"/>
    <property type="match status" value="1"/>
</dbReference>
<keyword evidence="4" id="KW-1185">Reference proteome</keyword>
<proteinExistence type="predicted"/>
<evidence type="ECO:0000313" key="4">
    <source>
        <dbReference type="Proteomes" id="UP000792457"/>
    </source>
</evidence>
<comment type="caution">
    <text evidence="3">The sequence shown here is derived from an EMBL/GenBank/DDBJ whole genome shotgun (WGS) entry which is preliminary data.</text>
</comment>
<feature type="compositionally biased region" description="Polar residues" evidence="1">
    <location>
        <begin position="233"/>
        <end position="243"/>
    </location>
</feature>
<accession>A0A8K0P0W8</accession>